<accession>A0A5M8B405</accession>
<organism evidence="1 2">
    <name type="scientific">Cupriavidus cauae</name>
    <dbReference type="NCBI Taxonomy" id="2608999"/>
    <lineage>
        <taxon>Bacteria</taxon>
        <taxon>Pseudomonadati</taxon>
        <taxon>Pseudomonadota</taxon>
        <taxon>Betaproteobacteria</taxon>
        <taxon>Burkholderiales</taxon>
        <taxon>Burkholderiaceae</taxon>
        <taxon>Cupriavidus</taxon>
    </lineage>
</organism>
<dbReference type="Proteomes" id="UP000324324">
    <property type="component" value="Unassembled WGS sequence"/>
</dbReference>
<evidence type="ECO:0000313" key="2">
    <source>
        <dbReference type="Proteomes" id="UP000324324"/>
    </source>
</evidence>
<evidence type="ECO:0000313" key="1">
    <source>
        <dbReference type="EMBL" id="KAA6128610.1"/>
    </source>
</evidence>
<sequence length="78" mass="8979">MSPKPARTLTFKCKKCNKPVTLYLQKVSACSHITPYQGFCKCGEMMRHATGDKDAVASFVESNDIHWAHHHHHHHHHH</sequence>
<reference evidence="1 2" key="1">
    <citation type="submission" date="2019-09" db="EMBL/GenBank/DDBJ databases">
        <title>Isolation of a novel species in the genus Cupriavidus from patients with sepsis using whole genome sequencing.</title>
        <authorList>
            <person name="Kweon O.J."/>
            <person name="Lee M.-K."/>
        </authorList>
    </citation>
    <scope>NUCLEOTIDE SEQUENCE [LARGE SCALE GENOMIC DNA]</scope>
    <source>
        <strain evidence="1 2">MKL-01</strain>
    </source>
</reference>
<name>A0A5M8B405_9BURK</name>
<dbReference type="EMBL" id="VWRN01000022">
    <property type="protein sequence ID" value="KAA6128610.1"/>
    <property type="molecule type" value="Genomic_DNA"/>
</dbReference>
<dbReference type="AlphaFoldDB" id="A0A5M8B405"/>
<dbReference type="RefSeq" id="WP_150082597.1">
    <property type="nucleotide sequence ID" value="NZ_VWRN01000022.1"/>
</dbReference>
<keyword evidence="2" id="KW-1185">Reference proteome</keyword>
<protein>
    <submittedName>
        <fullName evidence="1">Uncharacterized protein</fullName>
    </submittedName>
</protein>
<proteinExistence type="predicted"/>
<gene>
    <name evidence="1" type="ORF">F1599_06595</name>
</gene>
<comment type="caution">
    <text evidence="1">The sequence shown here is derived from an EMBL/GenBank/DDBJ whole genome shotgun (WGS) entry which is preliminary data.</text>
</comment>